<proteinExistence type="predicted"/>
<dbReference type="EnsemblMetazoa" id="ACOM027085-RA">
    <property type="protein sequence ID" value="ACOM027085-PA.1"/>
    <property type="gene ID" value="ACOM027085"/>
</dbReference>
<reference evidence="1" key="1">
    <citation type="submission" date="2022-08" db="UniProtKB">
        <authorList>
            <consortium name="EnsemblMetazoa"/>
        </authorList>
    </citation>
    <scope>IDENTIFICATION</scope>
</reference>
<dbReference type="Proteomes" id="UP000075882">
    <property type="component" value="Unassembled WGS sequence"/>
</dbReference>
<sequence>MFSWYSSSSIVSSDFGNGKQLILIDEVQLERRHRRTALRDRLRQIVLDEVRQRQPVQLFPRVNVLDDDGPAPVLQVHKVPARLRQQHLRLGRGRAYDRVQWLSDLQPTEGNAETDVILVVRKRTGNAVKQEPNLGRLVFLKALGVVAGDASMPQQTLVRKAPAVPVLAEQVLLLLYVHGIYNFSSQSPH</sequence>
<protein>
    <submittedName>
        <fullName evidence="1">Uncharacterized protein</fullName>
    </submittedName>
</protein>
<name>A0A8W7P7V3_ANOCL</name>
<organism evidence="1">
    <name type="scientific">Anopheles coluzzii</name>
    <name type="common">African malaria mosquito</name>
    <dbReference type="NCBI Taxonomy" id="1518534"/>
    <lineage>
        <taxon>Eukaryota</taxon>
        <taxon>Metazoa</taxon>
        <taxon>Ecdysozoa</taxon>
        <taxon>Arthropoda</taxon>
        <taxon>Hexapoda</taxon>
        <taxon>Insecta</taxon>
        <taxon>Pterygota</taxon>
        <taxon>Neoptera</taxon>
        <taxon>Endopterygota</taxon>
        <taxon>Diptera</taxon>
        <taxon>Nematocera</taxon>
        <taxon>Culicoidea</taxon>
        <taxon>Culicidae</taxon>
        <taxon>Anophelinae</taxon>
        <taxon>Anopheles</taxon>
    </lineage>
</organism>
<dbReference type="AlphaFoldDB" id="A0A8W7P7V3"/>
<evidence type="ECO:0000313" key="1">
    <source>
        <dbReference type="EnsemblMetazoa" id="ACOM027085-PA.1"/>
    </source>
</evidence>
<accession>A0A8W7P7V3</accession>